<dbReference type="InterPro" id="IPR007137">
    <property type="entry name" value="DUF348"/>
</dbReference>
<evidence type="ECO:0000256" key="2">
    <source>
        <dbReference type="SAM" id="SignalP"/>
    </source>
</evidence>
<proteinExistence type="predicted"/>
<dbReference type="InterPro" id="IPR036908">
    <property type="entry name" value="RlpA-like_sf"/>
</dbReference>
<dbReference type="RefSeq" id="WP_326840236.1">
    <property type="nucleotide sequence ID" value="NZ_JBKWRC010000009.1"/>
</dbReference>
<gene>
    <name evidence="4" type="ORF">E7512_06335</name>
</gene>
<evidence type="ECO:0000313" key="5">
    <source>
        <dbReference type="Proteomes" id="UP000754750"/>
    </source>
</evidence>
<name>A0A928KUI6_9FIRM</name>
<dbReference type="SMART" id="SM01208">
    <property type="entry name" value="G5"/>
    <property type="match status" value="1"/>
</dbReference>
<feature type="signal peptide" evidence="2">
    <location>
        <begin position="1"/>
        <end position="27"/>
    </location>
</feature>
<dbReference type="GO" id="GO:0004553">
    <property type="term" value="F:hydrolase activity, hydrolyzing O-glycosyl compounds"/>
    <property type="evidence" value="ECO:0007669"/>
    <property type="project" value="InterPro"/>
</dbReference>
<accession>A0A928KUI6</accession>
<feature type="domain" description="G5" evidence="3">
    <location>
        <begin position="196"/>
        <end position="276"/>
    </location>
</feature>
<reference evidence="4" key="1">
    <citation type="submission" date="2019-04" db="EMBL/GenBank/DDBJ databases">
        <title>Evolution of Biomass-Degrading Anaerobic Consortia Revealed by Metagenomics.</title>
        <authorList>
            <person name="Peng X."/>
        </authorList>
    </citation>
    <scope>NUCLEOTIDE SEQUENCE</scope>
    <source>
        <strain evidence="4">SIG551</strain>
    </source>
</reference>
<dbReference type="EMBL" id="SVNY01000003">
    <property type="protein sequence ID" value="MBE6833186.1"/>
    <property type="molecule type" value="Genomic_DNA"/>
</dbReference>
<dbReference type="Pfam" id="PF03990">
    <property type="entry name" value="DUF348"/>
    <property type="match status" value="3"/>
</dbReference>
<dbReference type="CDD" id="cd14667">
    <property type="entry name" value="3D_containing_proteins"/>
    <property type="match status" value="1"/>
</dbReference>
<dbReference type="InterPro" id="IPR051933">
    <property type="entry name" value="Resuscitation_pf_RpfB"/>
</dbReference>
<dbReference type="InterPro" id="IPR011098">
    <property type="entry name" value="G5_dom"/>
</dbReference>
<dbReference type="GO" id="GO:0009254">
    <property type="term" value="P:peptidoglycan turnover"/>
    <property type="evidence" value="ECO:0007669"/>
    <property type="project" value="InterPro"/>
</dbReference>
<keyword evidence="1 2" id="KW-0732">Signal</keyword>
<dbReference type="Pfam" id="PF06725">
    <property type="entry name" value="3D"/>
    <property type="match status" value="1"/>
</dbReference>
<dbReference type="InterPro" id="IPR059180">
    <property type="entry name" value="3D_YorM"/>
</dbReference>
<dbReference type="PROSITE" id="PS51109">
    <property type="entry name" value="G5"/>
    <property type="match status" value="1"/>
</dbReference>
<dbReference type="Pfam" id="PF07501">
    <property type="entry name" value="G5"/>
    <property type="match status" value="1"/>
</dbReference>
<feature type="chain" id="PRO_5039171911" evidence="2">
    <location>
        <begin position="28"/>
        <end position="395"/>
    </location>
</feature>
<dbReference type="Gene3D" id="2.20.230.10">
    <property type="entry name" value="Resuscitation-promoting factor rpfb"/>
    <property type="match status" value="1"/>
</dbReference>
<dbReference type="GO" id="GO:0019867">
    <property type="term" value="C:outer membrane"/>
    <property type="evidence" value="ECO:0007669"/>
    <property type="project" value="InterPro"/>
</dbReference>
<dbReference type="PANTHER" id="PTHR39160:SF4">
    <property type="entry name" value="RESUSCITATION-PROMOTING FACTOR RPFB"/>
    <property type="match status" value="1"/>
</dbReference>
<dbReference type="AlphaFoldDB" id="A0A928KUI6"/>
<protein>
    <submittedName>
        <fullName evidence="4">DUF348 domain-containing protein</fullName>
    </submittedName>
</protein>
<dbReference type="SUPFAM" id="SSF50685">
    <property type="entry name" value="Barwin-like endoglucanases"/>
    <property type="match status" value="1"/>
</dbReference>
<organism evidence="4 5">
    <name type="scientific">Faecalispora sporosphaeroides</name>
    <dbReference type="NCBI Taxonomy" id="1549"/>
    <lineage>
        <taxon>Bacteria</taxon>
        <taxon>Bacillati</taxon>
        <taxon>Bacillota</taxon>
        <taxon>Clostridia</taxon>
        <taxon>Eubacteriales</taxon>
        <taxon>Oscillospiraceae</taxon>
        <taxon>Faecalispora</taxon>
    </lineage>
</organism>
<dbReference type="Proteomes" id="UP000754750">
    <property type="component" value="Unassembled WGS sequence"/>
</dbReference>
<dbReference type="InterPro" id="IPR010611">
    <property type="entry name" value="3D_dom"/>
</dbReference>
<dbReference type="PANTHER" id="PTHR39160">
    <property type="entry name" value="CELL WALL-BINDING PROTEIN YOCH"/>
    <property type="match status" value="1"/>
</dbReference>
<evidence type="ECO:0000313" key="4">
    <source>
        <dbReference type="EMBL" id="MBE6833186.1"/>
    </source>
</evidence>
<comment type="caution">
    <text evidence="4">The sequence shown here is derived from an EMBL/GenBank/DDBJ whole genome shotgun (WGS) entry which is preliminary data.</text>
</comment>
<sequence>MELHFPAKKFVAFALTMIVFLSSVVTAVATTIAATIVDDNNTYTIQVLSSKTEDILAQAQVKVGPHDVVTRNDEHGIVIHVRRGYEVNVTAGGKTTPVIMYTNETAAQALKKAGVQVSDKDQLNIPLDQELSDGDHVQVTKQYGIHVLLDGGFLSPVVSEGTVGQALEESGISLNEDDIVTPSLSTPVGDGLVVTVKRVTYRDVTKTEEIPYTTVTKESDTVSQGSYRITTVGEPGEREVVVREKLVDGIVKETEAVSSAVVKQPVAEVKLVAPSEKAVVAEVSAAPTFTDKNGRQMTYKKVLKGKATAYTSNGGRTATGKPAKVGYVAVNPEIIPYGTKLYITSPNGKVVYGYAEAADTGGAMLSGRILVDLYYDTESQCNSFGVRNMLIYVLD</sequence>
<evidence type="ECO:0000259" key="3">
    <source>
        <dbReference type="PROSITE" id="PS51109"/>
    </source>
</evidence>
<evidence type="ECO:0000256" key="1">
    <source>
        <dbReference type="ARBA" id="ARBA00022729"/>
    </source>
</evidence>